<gene>
    <name evidence="1" type="ORF">GCM10022255_108790</name>
</gene>
<evidence type="ECO:0000313" key="2">
    <source>
        <dbReference type="Proteomes" id="UP001500620"/>
    </source>
</evidence>
<reference evidence="2" key="1">
    <citation type="journal article" date="2019" name="Int. J. Syst. Evol. Microbiol.">
        <title>The Global Catalogue of Microorganisms (GCM) 10K type strain sequencing project: providing services to taxonomists for standard genome sequencing and annotation.</title>
        <authorList>
            <consortium name="The Broad Institute Genomics Platform"/>
            <consortium name="The Broad Institute Genome Sequencing Center for Infectious Disease"/>
            <person name="Wu L."/>
            <person name="Ma J."/>
        </authorList>
    </citation>
    <scope>NUCLEOTIDE SEQUENCE [LARGE SCALE GENOMIC DNA]</scope>
    <source>
        <strain evidence="2">JCM 17441</strain>
    </source>
</reference>
<sequence length="45" mass="4749">MAFDERDVGVAHPARLYGDAYLAESGLASLLLDELKLAAGPVGLY</sequence>
<keyword evidence="2" id="KW-1185">Reference proteome</keyword>
<dbReference type="Proteomes" id="UP001500620">
    <property type="component" value="Unassembled WGS sequence"/>
</dbReference>
<proteinExistence type="predicted"/>
<accession>A0ABP8DUP0</accession>
<evidence type="ECO:0000313" key="1">
    <source>
        <dbReference type="EMBL" id="GAA4263518.1"/>
    </source>
</evidence>
<organism evidence="1 2">
    <name type="scientific">Dactylosporangium darangshiense</name>
    <dbReference type="NCBI Taxonomy" id="579108"/>
    <lineage>
        <taxon>Bacteria</taxon>
        <taxon>Bacillati</taxon>
        <taxon>Actinomycetota</taxon>
        <taxon>Actinomycetes</taxon>
        <taxon>Micromonosporales</taxon>
        <taxon>Micromonosporaceae</taxon>
        <taxon>Dactylosporangium</taxon>
    </lineage>
</organism>
<name>A0ABP8DUP0_9ACTN</name>
<comment type="caution">
    <text evidence="1">The sequence shown here is derived from an EMBL/GenBank/DDBJ whole genome shotgun (WGS) entry which is preliminary data.</text>
</comment>
<dbReference type="EMBL" id="BAABAT010000071">
    <property type="protein sequence ID" value="GAA4263518.1"/>
    <property type="molecule type" value="Genomic_DNA"/>
</dbReference>
<protein>
    <submittedName>
        <fullName evidence="1">Uncharacterized protein</fullName>
    </submittedName>
</protein>